<dbReference type="Proteomes" id="UP001149411">
    <property type="component" value="Unassembled WGS sequence"/>
</dbReference>
<accession>A0A9Q4GHT6</accession>
<name>A0A9Q4GHT6_9EURY</name>
<feature type="transmembrane region" description="Helical" evidence="2">
    <location>
        <begin position="102"/>
        <end position="124"/>
    </location>
</feature>
<sequence length="151" mass="16760">MREIDNLRSLVGLLSDDGFVTALTNAEEVVNDAEETLERVERIEGEANEALREANVALEQVDHRLRRFDETVSLPEAKIEAGFSIGFFFFALNSYLAGDLLFAVGLGFMGLLGASSLVVTVVTLPQVRRLLNIGDYASEQIEETVRRGRKR</sequence>
<protein>
    <submittedName>
        <fullName evidence="3">Uncharacterized protein</fullName>
    </submittedName>
</protein>
<keyword evidence="4" id="KW-1185">Reference proteome</keyword>
<evidence type="ECO:0000256" key="1">
    <source>
        <dbReference type="SAM" id="Coils"/>
    </source>
</evidence>
<comment type="caution">
    <text evidence="3">The sequence shown here is derived from an EMBL/GenBank/DDBJ whole genome shotgun (WGS) entry which is preliminary data.</text>
</comment>
<organism evidence="3 4">
    <name type="scientific">Halorutilus salinus</name>
    <dbReference type="NCBI Taxonomy" id="2487751"/>
    <lineage>
        <taxon>Archaea</taxon>
        <taxon>Methanobacteriati</taxon>
        <taxon>Methanobacteriota</taxon>
        <taxon>Stenosarchaea group</taxon>
        <taxon>Halobacteria</taxon>
        <taxon>Halorutilales</taxon>
        <taxon>Halorutilaceae</taxon>
        <taxon>Halorutilus</taxon>
    </lineage>
</organism>
<keyword evidence="1" id="KW-0175">Coiled coil</keyword>
<keyword evidence="2" id="KW-1133">Transmembrane helix</keyword>
<keyword evidence="2" id="KW-0472">Membrane</keyword>
<dbReference type="RefSeq" id="WP_266087161.1">
    <property type="nucleotide sequence ID" value="NZ_RKLV01000006.1"/>
</dbReference>
<evidence type="ECO:0000313" key="3">
    <source>
        <dbReference type="EMBL" id="MCX2819140.1"/>
    </source>
</evidence>
<proteinExistence type="predicted"/>
<gene>
    <name evidence="3" type="ORF">EGH25_07215</name>
</gene>
<evidence type="ECO:0000256" key="2">
    <source>
        <dbReference type="SAM" id="Phobius"/>
    </source>
</evidence>
<reference evidence="3" key="1">
    <citation type="submission" date="2022-09" db="EMBL/GenBank/DDBJ databases">
        <title>Haloadaptaus new haloarchaeum isolated from saline soil.</title>
        <authorList>
            <person name="Duran-Viseras A."/>
            <person name="Sanchez-Porro C."/>
            <person name="Ventosa A."/>
        </authorList>
    </citation>
    <scope>NUCLEOTIDE SEQUENCE</scope>
    <source>
        <strain evidence="3">F3-133</strain>
    </source>
</reference>
<evidence type="ECO:0000313" key="4">
    <source>
        <dbReference type="Proteomes" id="UP001149411"/>
    </source>
</evidence>
<dbReference type="AlphaFoldDB" id="A0A9Q4GHT6"/>
<keyword evidence="2" id="KW-0812">Transmembrane</keyword>
<feature type="coiled-coil region" evidence="1">
    <location>
        <begin position="23"/>
        <end position="60"/>
    </location>
</feature>
<dbReference type="EMBL" id="RKLV01000006">
    <property type="protein sequence ID" value="MCX2819140.1"/>
    <property type="molecule type" value="Genomic_DNA"/>
</dbReference>